<reference evidence="1 2" key="1">
    <citation type="submission" date="2014-03" db="EMBL/GenBank/DDBJ databases">
        <title>Genome of Paenirhodobacter enshiensis DW2-9.</title>
        <authorList>
            <person name="Wang D."/>
            <person name="Wang G."/>
        </authorList>
    </citation>
    <scope>NUCLEOTIDE SEQUENCE [LARGE SCALE GENOMIC DNA]</scope>
    <source>
        <strain evidence="1 2">DW2-9</strain>
    </source>
</reference>
<dbReference type="RefSeq" id="WP_036640051.1">
    <property type="nucleotide sequence ID" value="NZ_JFZB01000050.1"/>
</dbReference>
<proteinExistence type="predicted"/>
<accession>A0A086XQT8</accession>
<dbReference type="AlphaFoldDB" id="A0A086XQT8"/>
<dbReference type="InterPro" id="IPR044000">
    <property type="entry name" value="Phage_tube_2"/>
</dbReference>
<evidence type="ECO:0000313" key="2">
    <source>
        <dbReference type="Proteomes" id="UP000028824"/>
    </source>
</evidence>
<protein>
    <submittedName>
        <fullName evidence="1">Uncharacterized protein</fullName>
    </submittedName>
</protein>
<dbReference type="EMBL" id="JFZB01000050">
    <property type="protein sequence ID" value="KFI24388.1"/>
    <property type="molecule type" value="Genomic_DNA"/>
</dbReference>
<sequence length="314" mass="33346">MARQPGARTQVAFAFESVYGTPPASGYRRMPFATTTLGSEQGLLSPELLGYGRDPQAPIRDAVNVDGDVVIPMDAENLGFWLKAIFGQPTTTGTTPRTHTFQSGGFTLPSMAIETQMPDVPRFAMYSGLVADRIQWQSQRSGLLTATVGLIGRGETVAATTAAGVLTDATLPLQRFGNFQGSITRNGAALGNIVSAQVSYANNLDRIETIRNDGLLEGLDPSMTALTGSIEARFADLTLVNQAIAGDPCELVFAWSLGANASLTFTVHAAYLPRPRIPINGPQGVQATFEWQAARATSPARMCTAVLVNTTASY</sequence>
<keyword evidence="2" id="KW-1185">Reference proteome</keyword>
<comment type="caution">
    <text evidence="1">The sequence shown here is derived from an EMBL/GenBank/DDBJ whole genome shotgun (WGS) entry which is preliminary data.</text>
</comment>
<organism evidence="1 2">
    <name type="scientific">Paenirhodobacter enshiensis</name>
    <dbReference type="NCBI Taxonomy" id="1105367"/>
    <lineage>
        <taxon>Bacteria</taxon>
        <taxon>Pseudomonadati</taxon>
        <taxon>Pseudomonadota</taxon>
        <taxon>Alphaproteobacteria</taxon>
        <taxon>Rhodobacterales</taxon>
        <taxon>Rhodobacter group</taxon>
        <taxon>Paenirhodobacter</taxon>
    </lineage>
</organism>
<dbReference type="eggNOG" id="ENOG502Z80P">
    <property type="taxonomic scope" value="Bacteria"/>
</dbReference>
<evidence type="ECO:0000313" key="1">
    <source>
        <dbReference type="EMBL" id="KFI24388.1"/>
    </source>
</evidence>
<gene>
    <name evidence="1" type="ORF">CG50_10480</name>
</gene>
<dbReference type="Pfam" id="PF18906">
    <property type="entry name" value="Phage_tube_2"/>
    <property type="match status" value="1"/>
</dbReference>
<name>A0A086XQT8_9RHOB</name>
<dbReference type="STRING" id="1105367.CG50_10480"/>
<dbReference type="Proteomes" id="UP000028824">
    <property type="component" value="Unassembled WGS sequence"/>
</dbReference>
<dbReference type="OrthoDB" id="1680496at2"/>